<dbReference type="PANTHER" id="PTHR31517:SF59">
    <property type="entry name" value="PEROXIDASE"/>
    <property type="match status" value="1"/>
</dbReference>
<feature type="disulfide bond" evidence="16">
    <location>
        <begin position="49"/>
        <end position="125"/>
    </location>
</feature>
<evidence type="ECO:0000256" key="7">
    <source>
        <dbReference type="ARBA" id="ARBA00022723"/>
    </source>
</evidence>
<evidence type="ECO:0000256" key="3">
    <source>
        <dbReference type="ARBA" id="ARBA00012313"/>
    </source>
</evidence>
<feature type="signal peptide" evidence="17">
    <location>
        <begin position="1"/>
        <end position="29"/>
    </location>
</feature>
<evidence type="ECO:0000313" key="19">
    <source>
        <dbReference type="EMBL" id="KAK9672208.1"/>
    </source>
</evidence>
<dbReference type="SUPFAM" id="SSF48113">
    <property type="entry name" value="Heme-dependent peroxidases"/>
    <property type="match status" value="1"/>
</dbReference>
<comment type="catalytic activity">
    <reaction evidence="1 17">
        <text>2 a phenolic donor + H2O2 = 2 a phenolic radical donor + 2 H2O</text>
        <dbReference type="Rhea" id="RHEA:56136"/>
        <dbReference type="ChEBI" id="CHEBI:15377"/>
        <dbReference type="ChEBI" id="CHEBI:16240"/>
        <dbReference type="ChEBI" id="CHEBI:139520"/>
        <dbReference type="ChEBI" id="CHEBI:139521"/>
        <dbReference type="EC" id="1.11.1.7"/>
    </reaction>
</comment>
<comment type="similarity">
    <text evidence="17">Belongs to the peroxidase family. Classical plant (class III) peroxidase subfamily.</text>
</comment>
<dbReference type="InterPro" id="IPR000823">
    <property type="entry name" value="Peroxidase_pln"/>
</dbReference>
<dbReference type="PRINTS" id="PR00458">
    <property type="entry name" value="PEROXIDASE"/>
</dbReference>
<proteinExistence type="inferred from homology"/>
<comment type="caution">
    <text evidence="19">The sequence shown here is derived from an EMBL/GenBank/DDBJ whole genome shotgun (WGS) entry which is preliminary data.</text>
</comment>
<evidence type="ECO:0000256" key="13">
    <source>
        <dbReference type="PIRSR" id="PIRSR600823-2"/>
    </source>
</evidence>
<keyword evidence="4 17" id="KW-0964">Secreted</keyword>
<dbReference type="GO" id="GO:0020037">
    <property type="term" value="F:heme binding"/>
    <property type="evidence" value="ECO:0007669"/>
    <property type="project" value="UniProtKB-UniRule"/>
</dbReference>
<organism evidence="19 20">
    <name type="scientific">Saponaria officinalis</name>
    <name type="common">Common soapwort</name>
    <name type="synonym">Lychnis saponaria</name>
    <dbReference type="NCBI Taxonomy" id="3572"/>
    <lineage>
        <taxon>Eukaryota</taxon>
        <taxon>Viridiplantae</taxon>
        <taxon>Streptophyta</taxon>
        <taxon>Embryophyta</taxon>
        <taxon>Tracheophyta</taxon>
        <taxon>Spermatophyta</taxon>
        <taxon>Magnoliopsida</taxon>
        <taxon>eudicotyledons</taxon>
        <taxon>Gunneridae</taxon>
        <taxon>Pentapetalae</taxon>
        <taxon>Caryophyllales</taxon>
        <taxon>Caryophyllaceae</taxon>
        <taxon>Caryophylleae</taxon>
        <taxon>Saponaria</taxon>
    </lineage>
</organism>
<evidence type="ECO:0000256" key="14">
    <source>
        <dbReference type="PIRSR" id="PIRSR600823-3"/>
    </source>
</evidence>
<evidence type="ECO:0000256" key="1">
    <source>
        <dbReference type="ARBA" id="ARBA00000189"/>
    </source>
</evidence>
<dbReference type="Gene3D" id="1.10.520.10">
    <property type="match status" value="1"/>
</dbReference>
<feature type="disulfide bond" evidence="16">
    <location>
        <begin position="208"/>
        <end position="240"/>
    </location>
</feature>
<evidence type="ECO:0000256" key="2">
    <source>
        <dbReference type="ARBA" id="ARBA00002322"/>
    </source>
</evidence>
<keyword evidence="10 14" id="KW-0408">Iron</keyword>
<keyword evidence="6 17" id="KW-0349">Heme</keyword>
<evidence type="ECO:0000256" key="17">
    <source>
        <dbReference type="RuleBase" id="RU362060"/>
    </source>
</evidence>
<dbReference type="PANTHER" id="PTHR31517">
    <property type="match status" value="1"/>
</dbReference>
<dbReference type="InterPro" id="IPR010255">
    <property type="entry name" value="Haem_peroxidase_sf"/>
</dbReference>
<evidence type="ECO:0000256" key="12">
    <source>
        <dbReference type="ARBA" id="ARBA00023324"/>
    </source>
</evidence>
<keyword evidence="11 16" id="KW-1015">Disulfide bond</keyword>
<evidence type="ECO:0000256" key="4">
    <source>
        <dbReference type="ARBA" id="ARBA00022525"/>
    </source>
</evidence>
<dbReference type="GO" id="GO:0042744">
    <property type="term" value="P:hydrogen peroxide catabolic process"/>
    <property type="evidence" value="ECO:0007669"/>
    <property type="project" value="UniProtKB-KW"/>
</dbReference>
<dbReference type="GO" id="GO:0140825">
    <property type="term" value="F:lactoperoxidase activity"/>
    <property type="evidence" value="ECO:0007669"/>
    <property type="project" value="UniProtKB-EC"/>
</dbReference>
<gene>
    <name evidence="19" type="ORF">RND81_12G084400</name>
</gene>
<dbReference type="EC" id="1.11.1.7" evidence="3 17"/>
<reference evidence="19" key="1">
    <citation type="submission" date="2024-03" db="EMBL/GenBank/DDBJ databases">
        <title>WGS assembly of Saponaria officinalis var. Norfolk2.</title>
        <authorList>
            <person name="Jenkins J."/>
            <person name="Shu S."/>
            <person name="Grimwood J."/>
            <person name="Barry K."/>
            <person name="Goodstein D."/>
            <person name="Schmutz J."/>
            <person name="Leebens-Mack J."/>
            <person name="Osbourn A."/>
        </authorList>
    </citation>
    <scope>NUCLEOTIDE SEQUENCE [LARGE SCALE GENOMIC DNA]</scope>
    <source>
        <strain evidence="19">JIC</strain>
    </source>
</reference>
<evidence type="ECO:0000256" key="6">
    <source>
        <dbReference type="ARBA" id="ARBA00022617"/>
    </source>
</evidence>
<evidence type="ECO:0000259" key="18">
    <source>
        <dbReference type="PROSITE" id="PS50873"/>
    </source>
</evidence>
<feature type="binding site" evidence="13">
    <location>
        <position position="171"/>
    </location>
    <ligand>
        <name>substrate</name>
    </ligand>
</feature>
<dbReference type="InterPro" id="IPR002016">
    <property type="entry name" value="Haem_peroxidase"/>
</dbReference>
<comment type="cofactor">
    <cofactor evidence="14 17">
        <name>heme b</name>
        <dbReference type="ChEBI" id="CHEBI:60344"/>
    </cofactor>
    <text evidence="14 17">Binds 1 heme b (iron(II)-protoporphyrin IX) group per subunit.</text>
</comment>
<feature type="domain" description="Plant heme peroxidase family profile" evidence="18">
    <location>
        <begin position="37"/>
        <end position="341"/>
    </location>
</feature>
<evidence type="ECO:0000256" key="8">
    <source>
        <dbReference type="ARBA" id="ARBA00022837"/>
    </source>
</evidence>
<evidence type="ECO:0000256" key="16">
    <source>
        <dbReference type="PIRSR" id="PIRSR600823-5"/>
    </source>
</evidence>
<accession>A0AAW1H824</accession>
<evidence type="ECO:0000256" key="10">
    <source>
        <dbReference type="ARBA" id="ARBA00023004"/>
    </source>
</evidence>
<keyword evidence="5 17" id="KW-0575">Peroxidase</keyword>
<feature type="binding site" description="axial binding residue" evidence="14">
    <location>
        <position position="201"/>
    </location>
    <ligand>
        <name>heme b</name>
        <dbReference type="ChEBI" id="CHEBI:60344"/>
    </ligand>
    <ligandPart>
        <name>Fe</name>
        <dbReference type="ChEBI" id="CHEBI:18248"/>
    </ligandPart>
</feature>
<comment type="subcellular location">
    <subcellularLocation>
        <location evidence="17">Secreted</location>
    </subcellularLocation>
</comment>
<comment type="cofactor">
    <cofactor evidence="14 17">
        <name>Ca(2+)</name>
        <dbReference type="ChEBI" id="CHEBI:29108"/>
    </cofactor>
    <text evidence="14 17">Binds 2 calcium ions per subunit.</text>
</comment>
<evidence type="ECO:0000256" key="15">
    <source>
        <dbReference type="PIRSR" id="PIRSR600823-4"/>
    </source>
</evidence>
<keyword evidence="17" id="KW-0732">Signal</keyword>
<dbReference type="Gene3D" id="1.10.420.10">
    <property type="entry name" value="Peroxidase, domain 2"/>
    <property type="match status" value="1"/>
</dbReference>
<keyword evidence="20" id="KW-1185">Reference proteome</keyword>
<evidence type="ECO:0000256" key="11">
    <source>
        <dbReference type="ARBA" id="ARBA00023157"/>
    </source>
</evidence>
<feature type="binding site" evidence="14">
    <location>
        <position position="258"/>
    </location>
    <ligand>
        <name>Ca(2+)</name>
        <dbReference type="ChEBI" id="CHEBI:29108"/>
        <label>2</label>
    </ligand>
</feature>
<feature type="binding site" evidence="14">
    <location>
        <position position="88"/>
    </location>
    <ligand>
        <name>Ca(2+)</name>
        <dbReference type="ChEBI" id="CHEBI:29108"/>
        <label>1</label>
    </ligand>
</feature>
<feature type="binding site" evidence="14">
    <location>
        <position position="81"/>
    </location>
    <ligand>
        <name>Ca(2+)</name>
        <dbReference type="ChEBI" id="CHEBI:29108"/>
        <label>1</label>
    </ligand>
</feature>
<protein>
    <recommendedName>
        <fullName evidence="3 17">Peroxidase</fullName>
        <ecNumber evidence="3 17">1.11.1.7</ecNumber>
    </recommendedName>
</protein>
<feature type="binding site" evidence="14">
    <location>
        <position position="99"/>
    </location>
    <ligand>
        <name>Ca(2+)</name>
        <dbReference type="ChEBI" id="CHEBI:29108"/>
        <label>1</label>
    </ligand>
</feature>
<dbReference type="CDD" id="cd00693">
    <property type="entry name" value="secretory_peroxidase"/>
    <property type="match status" value="1"/>
</dbReference>
<name>A0AAW1H824_SAPOF</name>
<dbReference type="PRINTS" id="PR00461">
    <property type="entry name" value="PLPEROXIDASE"/>
</dbReference>
<feature type="site" description="Transition state stabilizer" evidence="15">
    <location>
        <position position="76"/>
    </location>
</feature>
<keyword evidence="12 17" id="KW-0376">Hydrogen peroxide</keyword>
<dbReference type="GO" id="GO:0005576">
    <property type="term" value="C:extracellular region"/>
    <property type="evidence" value="ECO:0007669"/>
    <property type="project" value="UniProtKB-SubCell"/>
</dbReference>
<feature type="binding site" evidence="14">
    <location>
        <position position="84"/>
    </location>
    <ligand>
        <name>Ca(2+)</name>
        <dbReference type="ChEBI" id="CHEBI:29108"/>
        <label>1</label>
    </ligand>
</feature>
<dbReference type="Proteomes" id="UP001443914">
    <property type="component" value="Unassembled WGS sequence"/>
</dbReference>
<keyword evidence="7 14" id="KW-0479">Metal-binding</keyword>
<feature type="binding site" evidence="14">
    <location>
        <position position="86"/>
    </location>
    <ligand>
        <name>Ca(2+)</name>
        <dbReference type="ChEBI" id="CHEBI:29108"/>
        <label>1</label>
    </ligand>
</feature>
<sequence>MEGNMRILQIIMCIGLVFISIIGNNNVEGAVTVPKEGLIRQYYKKTNTCENVEAFVKHQVKLFYKEDHSITPKLLRLLYSDCTVTGCDGSILLDGPDSEKTARQNNGLGGFIIIDKIKEVVEERCPGAVSCADILMLATRDAVAAAGGPSYIVYTGRKDGFTSKASTVDLPSPDISMDDALTYFKLRGLDTQDYTTLLGAHSMGKARCRYLQNRLYNYQGTGKPDPTIESSKLKELMNNCPKTRKAGDHEGLVYLNKDSGENYRFTNSYYKNIMSGKGVLSIDEQLYFGNATLQLTQEFSDPVYGFQEFKKAFALSINRMGAYNVLTGKEGEIRRHCHYVNAYNPHLN</sequence>
<feature type="disulfide bond" evidence="16">
    <location>
        <begin position="131"/>
        <end position="337"/>
    </location>
</feature>
<keyword evidence="8 14" id="KW-0106">Calcium</keyword>
<feature type="disulfide bond" evidence="16">
    <location>
        <begin position="82"/>
        <end position="87"/>
    </location>
</feature>
<dbReference type="AlphaFoldDB" id="A0AAW1H824"/>
<evidence type="ECO:0000313" key="20">
    <source>
        <dbReference type="Proteomes" id="UP001443914"/>
    </source>
</evidence>
<dbReference type="Pfam" id="PF00141">
    <property type="entry name" value="peroxidase"/>
    <property type="match status" value="1"/>
</dbReference>
<dbReference type="EMBL" id="JBDFQZ010000012">
    <property type="protein sequence ID" value="KAK9672208.1"/>
    <property type="molecule type" value="Genomic_DNA"/>
</dbReference>
<dbReference type="PROSITE" id="PS50873">
    <property type="entry name" value="PEROXIDASE_4"/>
    <property type="match status" value="1"/>
</dbReference>
<feature type="binding site" evidence="14">
    <location>
        <position position="90"/>
    </location>
    <ligand>
        <name>Ca(2+)</name>
        <dbReference type="ChEBI" id="CHEBI:29108"/>
        <label>1</label>
    </ligand>
</feature>
<dbReference type="GO" id="GO:0006979">
    <property type="term" value="P:response to oxidative stress"/>
    <property type="evidence" value="ECO:0007669"/>
    <property type="project" value="UniProtKB-UniRule"/>
</dbReference>
<evidence type="ECO:0000256" key="5">
    <source>
        <dbReference type="ARBA" id="ARBA00022559"/>
    </source>
</evidence>
<dbReference type="GO" id="GO:0046872">
    <property type="term" value="F:metal ion binding"/>
    <property type="evidence" value="ECO:0007669"/>
    <property type="project" value="UniProtKB-UniRule"/>
</dbReference>
<dbReference type="InterPro" id="IPR033905">
    <property type="entry name" value="Secretory_peroxidase"/>
</dbReference>
<evidence type="ECO:0000256" key="9">
    <source>
        <dbReference type="ARBA" id="ARBA00023002"/>
    </source>
</evidence>
<keyword evidence="9 17" id="KW-0560">Oxidoreductase</keyword>
<feature type="chain" id="PRO_5043106666" description="Peroxidase" evidence="17">
    <location>
        <begin position="30"/>
        <end position="348"/>
    </location>
</feature>
<comment type="function">
    <text evidence="2">Removal of H(2)O(2), oxidation of toxic reductants, biosynthesis and degradation of lignin, suberization, auxin catabolism, response to environmental stresses such as wounding, pathogen attack and oxidative stress. These functions might be dependent on each isozyme/isoform in each plant tissue.</text>
</comment>
<dbReference type="FunFam" id="1.10.420.10:FF:000001">
    <property type="entry name" value="Peroxidase"/>
    <property type="match status" value="1"/>
</dbReference>